<dbReference type="Proteomes" id="UP000034235">
    <property type="component" value="Unassembled WGS sequence"/>
</dbReference>
<organism evidence="2 3">
    <name type="scientific">Candidatus Daviesbacteria bacterium GW2011_GWA2_38_24</name>
    <dbReference type="NCBI Taxonomy" id="1618422"/>
    <lineage>
        <taxon>Bacteria</taxon>
        <taxon>Candidatus Daviesiibacteriota</taxon>
    </lineage>
</organism>
<sequence>MAGLQIRFIGLIVVISLLIAGGTFLAKQFLPKGNSSKSTQQTNQLDQANNQASAGNNKDVKIQGLPTLPASASSQQQTEFLNTASEKAVETNKVELTNCKPNNASIRLKKGENLNIKNNDNRLIVVDFNSSNVFPVDGKKEFEAKLNLKTGFHFLSCQHSAEDHNPKAGIVEIVE</sequence>
<keyword evidence="1" id="KW-1133">Transmembrane helix</keyword>
<gene>
    <name evidence="2" type="ORF">US86_C0009G0002</name>
</gene>
<feature type="transmembrane region" description="Helical" evidence="1">
    <location>
        <begin position="6"/>
        <end position="26"/>
    </location>
</feature>
<name>A0A0G0LW75_9BACT</name>
<protein>
    <submittedName>
        <fullName evidence="2">Uncharacterized protein</fullName>
    </submittedName>
</protein>
<dbReference type="AlphaFoldDB" id="A0A0G0LW75"/>
<reference evidence="2 3" key="1">
    <citation type="journal article" date="2015" name="Nature">
        <title>rRNA introns, odd ribosomes, and small enigmatic genomes across a large radiation of phyla.</title>
        <authorList>
            <person name="Brown C.T."/>
            <person name="Hug L.A."/>
            <person name="Thomas B.C."/>
            <person name="Sharon I."/>
            <person name="Castelle C.J."/>
            <person name="Singh A."/>
            <person name="Wilkins M.J."/>
            <person name="Williams K.H."/>
            <person name="Banfield J.F."/>
        </authorList>
    </citation>
    <scope>NUCLEOTIDE SEQUENCE [LARGE SCALE GENOMIC DNA]</scope>
</reference>
<accession>A0A0G0LW75</accession>
<keyword evidence="1" id="KW-0472">Membrane</keyword>
<keyword evidence="1" id="KW-0812">Transmembrane</keyword>
<dbReference type="EMBL" id="LBUP01000009">
    <property type="protein sequence ID" value="KKQ65634.1"/>
    <property type="molecule type" value="Genomic_DNA"/>
</dbReference>
<evidence type="ECO:0000256" key="1">
    <source>
        <dbReference type="SAM" id="Phobius"/>
    </source>
</evidence>
<evidence type="ECO:0000313" key="3">
    <source>
        <dbReference type="Proteomes" id="UP000034235"/>
    </source>
</evidence>
<evidence type="ECO:0000313" key="2">
    <source>
        <dbReference type="EMBL" id="KKQ65634.1"/>
    </source>
</evidence>
<proteinExistence type="predicted"/>
<comment type="caution">
    <text evidence="2">The sequence shown here is derived from an EMBL/GenBank/DDBJ whole genome shotgun (WGS) entry which is preliminary data.</text>
</comment>